<dbReference type="Pfam" id="PF03226">
    <property type="entry name" value="Yippee-Mis18"/>
    <property type="match status" value="1"/>
</dbReference>
<feature type="region of interest" description="Disordered" evidence="13">
    <location>
        <begin position="1"/>
        <end position="45"/>
    </location>
</feature>
<reference evidence="15 16" key="1">
    <citation type="submission" date="2023-03" db="EMBL/GenBank/DDBJ databases">
        <title>Genome insight into feeding habits of ladybird beetles.</title>
        <authorList>
            <person name="Li H.-S."/>
            <person name="Huang Y.-H."/>
            <person name="Pang H."/>
        </authorList>
    </citation>
    <scope>NUCLEOTIDE SEQUENCE [LARGE SCALE GENOMIC DNA]</scope>
    <source>
        <strain evidence="15">SYSU_2023b</strain>
        <tissue evidence="15">Whole body</tissue>
    </source>
</reference>
<dbReference type="AlphaFoldDB" id="A0AAW1U0C4"/>
<evidence type="ECO:0000256" key="11">
    <source>
        <dbReference type="ARBA" id="ARBA00046075"/>
    </source>
</evidence>
<comment type="subunit">
    <text evidence="12">Likely a component of a DCX (DDB1-CUL4-X-box) protein ligase complex. May interact with pic/DDB1.</text>
</comment>
<evidence type="ECO:0000313" key="15">
    <source>
        <dbReference type="EMBL" id="KAK9875993.1"/>
    </source>
</evidence>
<evidence type="ECO:0000256" key="7">
    <source>
        <dbReference type="ARBA" id="ARBA00022833"/>
    </source>
</evidence>
<keyword evidence="9" id="KW-0539">Nucleus</keyword>
<evidence type="ECO:0000256" key="3">
    <source>
        <dbReference type="ARBA" id="ARBA00005293"/>
    </source>
</evidence>
<evidence type="ECO:0000256" key="2">
    <source>
        <dbReference type="ARBA" id="ARBA00004906"/>
    </source>
</evidence>
<comment type="function">
    <text evidence="11">Substrate recognition component of a DCX (DDB1-CUL4-X-box) E3 protein ligase complex that mediates the ubiquitination and subsequent proteasomal degradation of target proteins. Has an essential role in mediating growth by negatively regulating insulin signaling. It also has a role in maintaining presynaptic function in the neuromuscular junction synapses of third-instar larvae.</text>
</comment>
<dbReference type="GO" id="GO:0005634">
    <property type="term" value="C:nucleus"/>
    <property type="evidence" value="ECO:0007669"/>
    <property type="project" value="UniProtKB-SubCell"/>
</dbReference>
<evidence type="ECO:0000256" key="4">
    <source>
        <dbReference type="ARBA" id="ARBA00014394"/>
    </source>
</evidence>
<dbReference type="InterPro" id="IPR003111">
    <property type="entry name" value="Lon_prtase_N"/>
</dbReference>
<evidence type="ECO:0000256" key="9">
    <source>
        <dbReference type="ARBA" id="ARBA00023242"/>
    </source>
</evidence>
<evidence type="ECO:0000256" key="6">
    <source>
        <dbReference type="ARBA" id="ARBA00022786"/>
    </source>
</evidence>
<evidence type="ECO:0000256" key="12">
    <source>
        <dbReference type="ARBA" id="ARBA00046796"/>
    </source>
</evidence>
<keyword evidence="8" id="KW-0832">Ubl conjugation</keyword>
<sequence>MVKMTDSDENDNEFQDEEIENGHISSSLSPTHHPNASSTDEDEEELVGDFNIDLPTSHKYLGKLDDVGGYTLFDDGEVETLLGIDTGTLVLPGFTLPLILENVQESSLMQLYLKKWKVFVLLCADFQKPQEYFDYGVTMEALEVCIKSGILSLKARGRQRCQIISEVKPMLEKRIQTVTVKILPEYRVTSPLIDTQLYTLKMRRPFLCEDYADIKSIRRYRKYHAAQFTYPFWLYEEHEVCYYVKHILEALTKCFHMEYVPKDPMTLSYWVVQNYLLRYEERLQLLKQRTVIARLRLEMQYLKDNRWILCHSCSLPVGEQQHIIALSKDGIQNNYVNPGGYVYETITVIEVKNYMLVGRPSKQFSWFPGYAWTIMQCRQCKVHLGWKFTSNSLTPNVFYGLARSCVIIANDQSNSLH</sequence>
<comment type="caution">
    <text evidence="15">The sequence shown here is derived from an EMBL/GenBank/DDBJ whole genome shotgun (WGS) entry which is preliminary data.</text>
</comment>
<comment type="subcellular location">
    <subcellularLocation>
        <location evidence="1">Nucleus</location>
    </subcellularLocation>
</comment>
<comment type="pathway">
    <text evidence="2">Protein modification; protein ubiquitination.</text>
</comment>
<evidence type="ECO:0000259" key="14">
    <source>
        <dbReference type="PROSITE" id="PS51788"/>
    </source>
</evidence>
<evidence type="ECO:0000256" key="1">
    <source>
        <dbReference type="ARBA" id="ARBA00004123"/>
    </source>
</evidence>
<organism evidence="15 16">
    <name type="scientific">Henosepilachna vigintioctopunctata</name>
    <dbReference type="NCBI Taxonomy" id="420089"/>
    <lineage>
        <taxon>Eukaryota</taxon>
        <taxon>Metazoa</taxon>
        <taxon>Ecdysozoa</taxon>
        <taxon>Arthropoda</taxon>
        <taxon>Hexapoda</taxon>
        <taxon>Insecta</taxon>
        <taxon>Pterygota</taxon>
        <taxon>Neoptera</taxon>
        <taxon>Endopterygota</taxon>
        <taxon>Coleoptera</taxon>
        <taxon>Polyphaga</taxon>
        <taxon>Cucujiformia</taxon>
        <taxon>Coccinelloidea</taxon>
        <taxon>Coccinellidae</taxon>
        <taxon>Epilachninae</taxon>
        <taxon>Epilachnini</taxon>
        <taxon>Henosepilachna</taxon>
    </lineage>
</organism>
<dbReference type="InterPro" id="IPR046336">
    <property type="entry name" value="Lon_prtase_N_sf"/>
</dbReference>
<dbReference type="SUPFAM" id="SSF88697">
    <property type="entry name" value="PUA domain-like"/>
    <property type="match status" value="1"/>
</dbReference>
<dbReference type="InterPro" id="IPR015947">
    <property type="entry name" value="PUA-like_sf"/>
</dbReference>
<accession>A0AAW1U0C4</accession>
<evidence type="ECO:0000256" key="5">
    <source>
        <dbReference type="ARBA" id="ARBA00022723"/>
    </source>
</evidence>
<dbReference type="FunFam" id="2.170.150.20:FF:000007">
    <property type="entry name" value="Protein cereblon"/>
    <property type="match status" value="1"/>
</dbReference>
<dbReference type="Pfam" id="PF02190">
    <property type="entry name" value="LON_substr_bdg"/>
    <property type="match status" value="1"/>
</dbReference>
<keyword evidence="5" id="KW-0479">Metal-binding</keyword>
<gene>
    <name evidence="15" type="ORF">WA026_011094</name>
</gene>
<feature type="compositionally biased region" description="Acidic residues" evidence="13">
    <location>
        <begin position="7"/>
        <end position="19"/>
    </location>
</feature>
<dbReference type="EMBL" id="JARQZJ010000035">
    <property type="protein sequence ID" value="KAK9875993.1"/>
    <property type="molecule type" value="Genomic_DNA"/>
</dbReference>
<dbReference type="Gene3D" id="2.30.130.40">
    <property type="entry name" value="LON domain-like"/>
    <property type="match status" value="1"/>
</dbReference>
<feature type="domain" description="CULT" evidence="14">
    <location>
        <begin position="305"/>
        <end position="410"/>
    </location>
</feature>
<dbReference type="Gene3D" id="1.20.58.1480">
    <property type="match status" value="1"/>
</dbReference>
<dbReference type="InterPro" id="IPR004910">
    <property type="entry name" value="Yippee/Mis18/Cereblon"/>
</dbReference>
<name>A0AAW1U0C4_9CUCU</name>
<keyword evidence="16" id="KW-1185">Reference proteome</keyword>
<keyword evidence="7" id="KW-0862">Zinc</keyword>
<proteinExistence type="inferred from homology"/>
<keyword evidence="6" id="KW-0833">Ubl conjugation pathway</keyword>
<evidence type="ECO:0000256" key="8">
    <source>
        <dbReference type="ARBA" id="ARBA00022843"/>
    </source>
</evidence>
<dbReference type="CDD" id="cd15777">
    <property type="entry name" value="CRBN_C_like"/>
    <property type="match status" value="1"/>
</dbReference>
<dbReference type="InterPro" id="IPR034750">
    <property type="entry name" value="CULT"/>
</dbReference>
<comment type="similarity">
    <text evidence="3">Belongs to the CRBN family.</text>
</comment>
<evidence type="ECO:0000256" key="13">
    <source>
        <dbReference type="SAM" id="MobiDB-lite"/>
    </source>
</evidence>
<dbReference type="Gene3D" id="2.170.150.20">
    <property type="entry name" value="Peptide methionine sulfoxide reductase"/>
    <property type="match status" value="1"/>
</dbReference>
<evidence type="ECO:0000313" key="16">
    <source>
        <dbReference type="Proteomes" id="UP001431783"/>
    </source>
</evidence>
<feature type="compositionally biased region" description="Polar residues" evidence="13">
    <location>
        <begin position="23"/>
        <end position="38"/>
    </location>
</feature>
<protein>
    <recommendedName>
        <fullName evidence="4">Protein cereblon</fullName>
    </recommendedName>
    <alternativeName>
        <fullName evidence="10">Protein ohgata</fullName>
    </alternativeName>
</protein>
<dbReference type="PROSITE" id="PS51788">
    <property type="entry name" value="CULT"/>
    <property type="match status" value="1"/>
</dbReference>
<evidence type="ECO:0000256" key="10">
    <source>
        <dbReference type="ARBA" id="ARBA00030079"/>
    </source>
</evidence>
<dbReference type="GO" id="GO:0046872">
    <property type="term" value="F:metal ion binding"/>
    <property type="evidence" value="ECO:0007669"/>
    <property type="project" value="UniProtKB-KW"/>
</dbReference>
<dbReference type="Proteomes" id="UP001431783">
    <property type="component" value="Unassembled WGS sequence"/>
</dbReference>